<dbReference type="FunFam" id="3.40.50.1000:FF:000162">
    <property type="entry name" value="HAD-like protein"/>
    <property type="match status" value="1"/>
</dbReference>
<dbReference type="SFLD" id="SFLDG01129">
    <property type="entry name" value="C1.5:_HAD__Beta-PGM__Phosphata"/>
    <property type="match status" value="1"/>
</dbReference>
<dbReference type="InterPro" id="IPR023214">
    <property type="entry name" value="HAD_sf"/>
</dbReference>
<dbReference type="InterPro" id="IPR036412">
    <property type="entry name" value="HAD-like_sf"/>
</dbReference>
<dbReference type="PANTHER" id="PTHR43481:SF4">
    <property type="entry name" value="GLYCEROL-1-PHOSPHATE PHOSPHOHYDROLASE 1-RELATED"/>
    <property type="match status" value="1"/>
</dbReference>
<dbReference type="InterPro" id="IPR023198">
    <property type="entry name" value="PGP-like_dom2"/>
</dbReference>
<dbReference type="AlphaFoldDB" id="A0A7X0MDN7"/>
<comment type="caution">
    <text evidence="1">The sequence shown here is derived from an EMBL/GenBank/DDBJ whole genome shotgun (WGS) entry which is preliminary data.</text>
</comment>
<proteinExistence type="predicted"/>
<dbReference type="Gene3D" id="3.40.50.1000">
    <property type="entry name" value="HAD superfamily/HAD-like"/>
    <property type="match status" value="1"/>
</dbReference>
<protein>
    <submittedName>
        <fullName evidence="1">Sugar-phosphatase</fullName>
        <ecNumber evidence="1">3.1.3.23</ecNumber>
    </submittedName>
</protein>
<dbReference type="EMBL" id="JACHBG010000010">
    <property type="protein sequence ID" value="MBB6486804.1"/>
    <property type="molecule type" value="Genomic_DNA"/>
</dbReference>
<name>A0A7X0MDN7_9HYPH</name>
<gene>
    <name evidence="1" type="ORF">GGD46_004103</name>
</gene>
<dbReference type="Gene3D" id="1.10.150.240">
    <property type="entry name" value="Putative phosphatase, domain 2"/>
    <property type="match status" value="1"/>
</dbReference>
<evidence type="ECO:0000313" key="1">
    <source>
        <dbReference type="EMBL" id="MBB6486804.1"/>
    </source>
</evidence>
<dbReference type="PANTHER" id="PTHR43481">
    <property type="entry name" value="FRUCTOSE-1-PHOSPHATE PHOSPHATASE"/>
    <property type="match status" value="1"/>
</dbReference>
<reference evidence="1 2" key="1">
    <citation type="submission" date="2020-08" db="EMBL/GenBank/DDBJ databases">
        <title>Genomic Encyclopedia of Type Strains, Phase IV (KMG-V): Genome sequencing to study the core and pangenomes of soil and plant-associated prokaryotes.</title>
        <authorList>
            <person name="Whitman W."/>
        </authorList>
    </citation>
    <scope>NUCLEOTIDE SEQUENCE [LARGE SCALE GENOMIC DNA]</scope>
    <source>
        <strain evidence="1 2">SEMIA 4060</strain>
    </source>
</reference>
<dbReference type="NCBIfam" id="TIGR01549">
    <property type="entry name" value="HAD-SF-IA-v1"/>
    <property type="match status" value="1"/>
</dbReference>
<dbReference type="SUPFAM" id="SSF56784">
    <property type="entry name" value="HAD-like"/>
    <property type="match status" value="1"/>
</dbReference>
<dbReference type="Proteomes" id="UP000565576">
    <property type="component" value="Unassembled WGS sequence"/>
</dbReference>
<dbReference type="EC" id="3.1.3.23" evidence="1"/>
<evidence type="ECO:0000313" key="2">
    <source>
        <dbReference type="Proteomes" id="UP000565576"/>
    </source>
</evidence>
<organism evidence="1 2">
    <name type="scientific">Rhizobium lusitanum</name>
    <dbReference type="NCBI Taxonomy" id="293958"/>
    <lineage>
        <taxon>Bacteria</taxon>
        <taxon>Pseudomonadati</taxon>
        <taxon>Pseudomonadota</taxon>
        <taxon>Alphaproteobacteria</taxon>
        <taxon>Hyphomicrobiales</taxon>
        <taxon>Rhizobiaceae</taxon>
        <taxon>Rhizobium/Agrobacterium group</taxon>
        <taxon>Rhizobium</taxon>
    </lineage>
</organism>
<accession>A0A7X0MDN7</accession>
<dbReference type="SFLD" id="SFLDS00003">
    <property type="entry name" value="Haloacid_Dehalogenase"/>
    <property type="match status" value="1"/>
</dbReference>
<dbReference type="NCBIfam" id="TIGR01509">
    <property type="entry name" value="HAD-SF-IA-v3"/>
    <property type="match status" value="1"/>
</dbReference>
<sequence length="259" mass="28097">MNPQRQPGIQCFERDYDAVLFDMDGTLVDSRAVVERVWSGWARRHGLDLQKILAVSHGRRTIDTVRQFDLPGMDPADEARQLEAIEAADDEGIVAVCGAQQFVDQLGNDQWAVVTSAGRSLAVKRLAAAGLPIPEILITAQDVVRGKPDPQGYLLAAERLSVSPGRCLVFEDAPAGIEAGMRAGCDVVAIKAAQPFPFDSPCRSILDFSSVALGNGPKDRWHQRACLKAIDKVVGSARESAHLQHLISLLVYCPRLYGG</sequence>
<dbReference type="InterPro" id="IPR006439">
    <property type="entry name" value="HAD-SF_hydro_IA"/>
</dbReference>
<dbReference type="Pfam" id="PF00702">
    <property type="entry name" value="Hydrolase"/>
    <property type="match status" value="1"/>
</dbReference>
<dbReference type="RefSeq" id="WP_184707112.1">
    <property type="nucleotide sequence ID" value="NZ_JACHBG010000010.1"/>
</dbReference>
<dbReference type="GO" id="GO:0050308">
    <property type="term" value="F:sugar-phosphatase activity"/>
    <property type="evidence" value="ECO:0007669"/>
    <property type="project" value="UniProtKB-EC"/>
</dbReference>
<keyword evidence="1" id="KW-0378">Hydrolase</keyword>
<dbReference type="InterPro" id="IPR051806">
    <property type="entry name" value="HAD-like_SPP"/>
</dbReference>
<dbReference type="CDD" id="cd07527">
    <property type="entry name" value="HAD_ScGPP-like"/>
    <property type="match status" value="1"/>
</dbReference>